<dbReference type="InterPro" id="IPR036890">
    <property type="entry name" value="HATPase_C_sf"/>
</dbReference>
<keyword evidence="3" id="KW-1185">Reference proteome</keyword>
<dbReference type="Proteomes" id="UP001589748">
    <property type="component" value="Unassembled WGS sequence"/>
</dbReference>
<comment type="caution">
    <text evidence="2">The sequence shown here is derived from an EMBL/GenBank/DDBJ whole genome shotgun (WGS) entry which is preliminary data.</text>
</comment>
<dbReference type="NCBIfam" id="NF047352">
    <property type="entry name" value="P_loop_sacsin"/>
    <property type="match status" value="1"/>
</dbReference>
<dbReference type="EMBL" id="JBHMDM010000007">
    <property type="protein sequence ID" value="MFB9378434.1"/>
    <property type="molecule type" value="Genomic_DNA"/>
</dbReference>
<sequence>MPGVAGARAEGPGPTADPFGTERWRSLVLQAWAATPARFREDANAEEDAAVGGYRDRLVVELAQNAADAAARAGVVGELLLRLVEDGPHGTLLAANTGAPLDAAGVQGLATLRASDKRDPAAFGLVGRFGVGFTAVLAVAEEVRIGSGTGSVGFSAAATRQAVAGRADPGLDAEVRARGGHVPVLRLPFPTDPVPVPAGYDTAVVLPLRDGAARALVEGLLTAADDVLLLALPQLASVRIEVPGTPPRRLEAVEQRWHLLRRSGSHPPERLAGRPTEERRRLGWQLTWALPRETGSTPAGVLCAPTPTDDPLPWPATLLLTVPLGPDRRRVADSPATTAVLGEAARAYVDLLVGLAAEGWTGTADVGAPPEAVDLLPHGVPADRRDAELRELVLDAAREVPLLRAVEEVDGLPMTVRPADAVALQGLGADDPALLAALAPVLAGLVPAPRHREPLLRRLGVNRLSLAEALELLPTTRPEDLGPLYRALAGTAHDPTAREALSGLPVPLADGRTVHGARGLLLPAPGTDLAPEDAVVLAGHGLRLVEPGTAQDFGDLLERLGARRPGAVGLLDEPAVRAAVLASPDADDPDAVVAAVLGLVEAALPAPGSVPDAERTRAAREIAADRPWLGDLALPDAGDDLAPASALVLPGSPAADDLDPDETAEVAPDLLADRGAAVLEAVGVRGGTALVRRARLDLADPDELAAARDEGFAAVGAYARAVWADVLEDRDRTLPGAEEAVVELAVAVRDLDLLRSPDPATLLRLASTPAGVEALTRPWRVAGRERPGLTAWWWRRHGPLPAVSRTPDGGPDWLPLAPAWTADLPAAVRPALGVRHLPGPWRPAAHDVLDLLAAAVAALRSGTPVPARDTLLLWAALAAHADDLPAPGPPPDLPVAEGTGSRLVRAGDVVLADSPAWAQRTDLGHVVAVAAGRAEALADLLDLDLTSDRADGDVAAHGGRPVEVPVEVQLLLPDAPPTLVRADGVRVDGVPVGWWVRGTGRGAEVWAGDRAGAAAGLALAAGAWAGRHAVADLLAEDPARRAAALVAELPGFGALAGP</sequence>
<evidence type="ECO:0000313" key="2">
    <source>
        <dbReference type="EMBL" id="MFB9378434.1"/>
    </source>
</evidence>
<feature type="region of interest" description="Disordered" evidence="1">
    <location>
        <begin position="1"/>
        <end position="20"/>
    </location>
</feature>
<accession>A0ABV5LWJ1</accession>
<dbReference type="RefSeq" id="WP_380136947.1">
    <property type="nucleotide sequence ID" value="NZ_JBHLUI010000008.1"/>
</dbReference>
<organism evidence="2 3">
    <name type="scientific">Kineococcus gynurae</name>
    <dbReference type="NCBI Taxonomy" id="452979"/>
    <lineage>
        <taxon>Bacteria</taxon>
        <taxon>Bacillati</taxon>
        <taxon>Actinomycetota</taxon>
        <taxon>Actinomycetes</taxon>
        <taxon>Kineosporiales</taxon>
        <taxon>Kineosporiaceae</taxon>
        <taxon>Kineococcus</taxon>
    </lineage>
</organism>
<dbReference type="SUPFAM" id="SSF55874">
    <property type="entry name" value="ATPase domain of HSP90 chaperone/DNA topoisomerase II/histidine kinase"/>
    <property type="match status" value="1"/>
</dbReference>
<gene>
    <name evidence="2" type="ORF">ACFFVI_15815</name>
</gene>
<reference evidence="2 3" key="1">
    <citation type="submission" date="2024-09" db="EMBL/GenBank/DDBJ databases">
        <authorList>
            <person name="Sun Q."/>
            <person name="Mori K."/>
        </authorList>
    </citation>
    <scope>NUCLEOTIDE SEQUENCE [LARGE SCALE GENOMIC DNA]</scope>
    <source>
        <strain evidence="2 3">TISTR 1856</strain>
    </source>
</reference>
<evidence type="ECO:0000256" key="1">
    <source>
        <dbReference type="SAM" id="MobiDB-lite"/>
    </source>
</evidence>
<protein>
    <submittedName>
        <fullName evidence="2">Sacsin N-terminal ATP-binding-like domain-containing protein</fullName>
    </submittedName>
</protein>
<dbReference type="Gene3D" id="3.30.565.10">
    <property type="entry name" value="Histidine kinase-like ATPase, C-terminal domain"/>
    <property type="match status" value="1"/>
</dbReference>
<name>A0ABV5LWJ1_9ACTN</name>
<proteinExistence type="predicted"/>
<evidence type="ECO:0000313" key="3">
    <source>
        <dbReference type="Proteomes" id="UP001589748"/>
    </source>
</evidence>